<evidence type="ECO:0000256" key="6">
    <source>
        <dbReference type="HAMAP-Rule" id="MF_00163"/>
    </source>
</evidence>
<dbReference type="Pfam" id="PF01327">
    <property type="entry name" value="Pep_deformylase"/>
    <property type="match status" value="1"/>
</dbReference>
<dbReference type="NCBIfam" id="NF001159">
    <property type="entry name" value="PRK00150.1-3"/>
    <property type="match status" value="1"/>
</dbReference>
<dbReference type="FunFam" id="3.90.45.10:FF:000003">
    <property type="entry name" value="Peptide deformylase"/>
    <property type="match status" value="1"/>
</dbReference>
<comment type="similarity">
    <text evidence="1 6">Belongs to the polypeptide deformylase family.</text>
</comment>
<evidence type="ECO:0000256" key="4">
    <source>
        <dbReference type="ARBA" id="ARBA00022917"/>
    </source>
</evidence>
<comment type="catalytic activity">
    <reaction evidence="6">
        <text>N-terminal N-formyl-L-methionyl-[peptide] + H2O = N-terminal L-methionyl-[peptide] + formate</text>
        <dbReference type="Rhea" id="RHEA:24420"/>
        <dbReference type="Rhea" id="RHEA-COMP:10639"/>
        <dbReference type="Rhea" id="RHEA-COMP:10640"/>
        <dbReference type="ChEBI" id="CHEBI:15377"/>
        <dbReference type="ChEBI" id="CHEBI:15740"/>
        <dbReference type="ChEBI" id="CHEBI:49298"/>
        <dbReference type="ChEBI" id="CHEBI:64731"/>
        <dbReference type="EC" id="3.5.1.88"/>
    </reaction>
</comment>
<evidence type="ECO:0000256" key="3">
    <source>
        <dbReference type="ARBA" id="ARBA00022801"/>
    </source>
</evidence>
<comment type="function">
    <text evidence="6">Removes the formyl group from the N-terminal Met of newly synthesized proteins. Requires at least a dipeptide for an efficient rate of reaction. N-terminal L-methionine is a prerequisite for activity but the enzyme has broad specificity at other positions.</text>
</comment>
<evidence type="ECO:0000313" key="8">
    <source>
        <dbReference type="Proteomes" id="UP000323876"/>
    </source>
</evidence>
<proteinExistence type="inferred from homology"/>
<keyword evidence="5 6" id="KW-0408">Iron</keyword>
<dbReference type="AlphaFoldDB" id="A0A5N0EGJ5"/>
<name>A0A5N0EGJ5_9NOCA</name>
<dbReference type="PIRSF" id="PIRSF004749">
    <property type="entry name" value="Pep_def"/>
    <property type="match status" value="1"/>
</dbReference>
<dbReference type="OrthoDB" id="9804313at2"/>
<keyword evidence="3 6" id="KW-0378">Hydrolase</keyword>
<keyword evidence="8" id="KW-1185">Reference proteome</keyword>
<dbReference type="GO" id="GO:0046872">
    <property type="term" value="F:metal ion binding"/>
    <property type="evidence" value="ECO:0007669"/>
    <property type="project" value="UniProtKB-KW"/>
</dbReference>
<comment type="cofactor">
    <cofactor evidence="6">
        <name>Fe(2+)</name>
        <dbReference type="ChEBI" id="CHEBI:29033"/>
    </cofactor>
    <text evidence="6">Binds 1 Fe(2+) ion.</text>
</comment>
<dbReference type="Proteomes" id="UP000323876">
    <property type="component" value="Unassembled WGS sequence"/>
</dbReference>
<dbReference type="InterPro" id="IPR023635">
    <property type="entry name" value="Peptide_deformylase"/>
</dbReference>
<dbReference type="PRINTS" id="PR01576">
    <property type="entry name" value="PDEFORMYLASE"/>
</dbReference>
<evidence type="ECO:0000256" key="5">
    <source>
        <dbReference type="ARBA" id="ARBA00023004"/>
    </source>
</evidence>
<reference evidence="7 8" key="1">
    <citation type="submission" date="2019-09" db="EMBL/GenBank/DDBJ databases">
        <authorList>
            <person name="Wang X."/>
        </authorList>
    </citation>
    <scope>NUCLEOTIDE SEQUENCE [LARGE SCALE GENOMIC DNA]</scope>
    <source>
        <strain evidence="7 8">CICC 11023</strain>
    </source>
</reference>
<keyword evidence="2 6" id="KW-0479">Metal-binding</keyword>
<feature type="binding site" evidence="6">
    <location>
        <position position="173"/>
    </location>
    <ligand>
        <name>Fe cation</name>
        <dbReference type="ChEBI" id="CHEBI:24875"/>
    </ligand>
</feature>
<dbReference type="RefSeq" id="WP_150402131.1">
    <property type="nucleotide sequence ID" value="NZ_VXLC01000004.1"/>
</dbReference>
<dbReference type="PANTHER" id="PTHR10458">
    <property type="entry name" value="PEPTIDE DEFORMYLASE"/>
    <property type="match status" value="1"/>
</dbReference>
<dbReference type="CDD" id="cd00487">
    <property type="entry name" value="Pep_deformylase"/>
    <property type="match status" value="1"/>
</dbReference>
<feature type="binding site" evidence="6">
    <location>
        <position position="177"/>
    </location>
    <ligand>
        <name>Fe cation</name>
        <dbReference type="ChEBI" id="CHEBI:24875"/>
    </ligand>
</feature>
<dbReference type="HAMAP" id="MF_00163">
    <property type="entry name" value="Pep_deformylase"/>
    <property type="match status" value="1"/>
</dbReference>
<organism evidence="7 8">
    <name type="scientific">Nocardia colli</name>
    <dbReference type="NCBI Taxonomy" id="2545717"/>
    <lineage>
        <taxon>Bacteria</taxon>
        <taxon>Bacillati</taxon>
        <taxon>Actinomycetota</taxon>
        <taxon>Actinomycetes</taxon>
        <taxon>Mycobacteriales</taxon>
        <taxon>Nocardiaceae</taxon>
        <taxon>Nocardia</taxon>
    </lineage>
</organism>
<feature type="active site" evidence="6">
    <location>
        <position position="174"/>
    </location>
</feature>
<feature type="binding site" evidence="6">
    <location>
        <position position="131"/>
    </location>
    <ligand>
        <name>Fe cation</name>
        <dbReference type="ChEBI" id="CHEBI:24875"/>
    </ligand>
</feature>
<dbReference type="InterPro" id="IPR036821">
    <property type="entry name" value="Peptide_deformylase_sf"/>
</dbReference>
<dbReference type="GO" id="GO:0042586">
    <property type="term" value="F:peptide deformylase activity"/>
    <property type="evidence" value="ECO:0007669"/>
    <property type="project" value="UniProtKB-UniRule"/>
</dbReference>
<accession>A0A5N0EGJ5</accession>
<gene>
    <name evidence="6" type="primary">def</name>
    <name evidence="7" type="ORF">F3087_12785</name>
</gene>
<keyword evidence="4 6" id="KW-0648">Protein biosynthesis</keyword>
<dbReference type="SUPFAM" id="SSF56420">
    <property type="entry name" value="Peptide deformylase"/>
    <property type="match status" value="1"/>
</dbReference>
<evidence type="ECO:0000256" key="2">
    <source>
        <dbReference type="ARBA" id="ARBA00022723"/>
    </source>
</evidence>
<dbReference type="Gene3D" id="3.90.45.10">
    <property type="entry name" value="Peptide deformylase"/>
    <property type="match status" value="1"/>
</dbReference>
<protein>
    <recommendedName>
        <fullName evidence="6">Peptide deformylase</fullName>
        <shortName evidence="6">PDF</shortName>
        <ecNumber evidence="6">3.5.1.88</ecNumber>
    </recommendedName>
    <alternativeName>
        <fullName evidence="6">Polypeptide deformylase</fullName>
    </alternativeName>
</protein>
<sequence>MATPAEDAGASSLRGQVEQLLDRYDDGVAPIVQSGDPVLRSVAQEYDGQLDDETLSALVELMRRTMHAAPGVGLAAPQIGLPVQLAVIEDLFPVSEEIAITRERHPQEFLVIVNPTYTPSSLRTADFPEGCLSVTGYHAVVRRHADVTLRYTDLGGTSRLAEFSGWPARIVQHETDHLNGILYVDKAEPGTLTEIVDTPPVSSQ</sequence>
<comment type="caution">
    <text evidence="7">The sequence shown here is derived from an EMBL/GenBank/DDBJ whole genome shotgun (WGS) entry which is preliminary data.</text>
</comment>
<evidence type="ECO:0000313" key="7">
    <source>
        <dbReference type="EMBL" id="KAA8887960.1"/>
    </source>
</evidence>
<dbReference type="EC" id="3.5.1.88" evidence="6"/>
<dbReference type="GO" id="GO:0006412">
    <property type="term" value="P:translation"/>
    <property type="evidence" value="ECO:0007669"/>
    <property type="project" value="UniProtKB-UniRule"/>
</dbReference>
<dbReference type="EMBL" id="VXLC01000004">
    <property type="protein sequence ID" value="KAA8887960.1"/>
    <property type="molecule type" value="Genomic_DNA"/>
</dbReference>
<evidence type="ECO:0000256" key="1">
    <source>
        <dbReference type="ARBA" id="ARBA00010759"/>
    </source>
</evidence>
<dbReference type="PANTHER" id="PTHR10458:SF2">
    <property type="entry name" value="PEPTIDE DEFORMYLASE, MITOCHONDRIAL"/>
    <property type="match status" value="1"/>
</dbReference>